<dbReference type="GO" id="GO:0007034">
    <property type="term" value="P:vacuolar transport"/>
    <property type="evidence" value="ECO:0007669"/>
    <property type="project" value="InterPro"/>
</dbReference>
<comment type="caution">
    <text evidence="3">The sequence shown here is derived from an EMBL/GenBank/DDBJ whole genome shotgun (WGS) entry which is preliminary data.</text>
</comment>
<feature type="non-terminal residue" evidence="3">
    <location>
        <position position="1"/>
    </location>
</feature>
<comment type="similarity">
    <text evidence="1">Belongs to the SNF7 family.</text>
</comment>
<protein>
    <submittedName>
        <fullName evidence="3">Charged multivesicular body protein 2b</fullName>
    </submittedName>
</protein>
<keyword evidence="2" id="KW-1133">Transmembrane helix</keyword>
<gene>
    <name evidence="3" type="ORF">GBAR_LOCUS14763</name>
</gene>
<organism evidence="3 4">
    <name type="scientific">Geodia barretti</name>
    <name type="common">Barrett's horny sponge</name>
    <dbReference type="NCBI Taxonomy" id="519541"/>
    <lineage>
        <taxon>Eukaryota</taxon>
        <taxon>Metazoa</taxon>
        <taxon>Porifera</taxon>
        <taxon>Demospongiae</taxon>
        <taxon>Heteroscleromorpha</taxon>
        <taxon>Tetractinellida</taxon>
        <taxon>Astrophorina</taxon>
        <taxon>Geodiidae</taxon>
        <taxon>Geodia</taxon>
    </lineage>
</organism>
<dbReference type="Proteomes" id="UP001174909">
    <property type="component" value="Unassembled WGS sequence"/>
</dbReference>
<keyword evidence="4" id="KW-1185">Reference proteome</keyword>
<dbReference type="AlphaFoldDB" id="A0AA35S8T6"/>
<dbReference type="Gene3D" id="6.10.140.1230">
    <property type="match status" value="1"/>
</dbReference>
<evidence type="ECO:0000256" key="1">
    <source>
        <dbReference type="ARBA" id="ARBA00006190"/>
    </source>
</evidence>
<dbReference type="Pfam" id="PF03357">
    <property type="entry name" value="Snf7"/>
    <property type="match status" value="1"/>
</dbReference>
<dbReference type="InterPro" id="IPR005024">
    <property type="entry name" value="Snf7_fam"/>
</dbReference>
<sequence>VYILVVHGTGAKAATFYLVCSLFLLPLTAVSIFLLLSLFSSFPTQAATIYAKQLVRMRQQKAKSLGLSSTITSTGHRMQVMQSQAKMAGAMGSTAKTMAAVNQQLKVEDIQKTMMNFEKESSKMEMAGELMDDAVESLFDDDEEEEDAVISQVLDEIGIDVQQKLSGVGVANSALPEQRRTKVGADTSDIEARLRELQNP</sequence>
<evidence type="ECO:0000256" key="2">
    <source>
        <dbReference type="SAM" id="Phobius"/>
    </source>
</evidence>
<dbReference type="EMBL" id="CASHTH010002166">
    <property type="protein sequence ID" value="CAI8025595.1"/>
    <property type="molecule type" value="Genomic_DNA"/>
</dbReference>
<proteinExistence type="inferred from homology"/>
<evidence type="ECO:0000313" key="4">
    <source>
        <dbReference type="Proteomes" id="UP001174909"/>
    </source>
</evidence>
<feature type="transmembrane region" description="Helical" evidence="2">
    <location>
        <begin position="16"/>
        <end position="39"/>
    </location>
</feature>
<name>A0AA35S8T6_GEOBA</name>
<accession>A0AA35S8T6</accession>
<dbReference type="PANTHER" id="PTHR10476">
    <property type="entry name" value="CHARGED MULTIVESICULAR BODY PROTEIN"/>
    <property type="match status" value="1"/>
</dbReference>
<keyword evidence="2" id="KW-0812">Transmembrane</keyword>
<evidence type="ECO:0000313" key="3">
    <source>
        <dbReference type="EMBL" id="CAI8025595.1"/>
    </source>
</evidence>
<keyword evidence="2" id="KW-0472">Membrane</keyword>
<reference evidence="3" key="1">
    <citation type="submission" date="2023-03" db="EMBL/GenBank/DDBJ databases">
        <authorList>
            <person name="Steffen K."/>
            <person name="Cardenas P."/>
        </authorList>
    </citation>
    <scope>NUCLEOTIDE SEQUENCE</scope>
</reference>